<dbReference type="AlphaFoldDB" id="A0A066YNR9"/>
<evidence type="ECO:0000256" key="1">
    <source>
        <dbReference type="SAM" id="MobiDB-lite"/>
    </source>
</evidence>
<name>A0A066YNR9_9ACTN</name>
<dbReference type="HOGENOM" id="CLU_3169136_0_0_11"/>
<evidence type="ECO:0000313" key="2">
    <source>
        <dbReference type="EMBL" id="KDN82877.1"/>
    </source>
</evidence>
<gene>
    <name evidence="2" type="ORF">KCH_53500</name>
</gene>
<accession>A0A066YNR9</accession>
<proteinExistence type="predicted"/>
<dbReference type="EMBL" id="JNBY01000099">
    <property type="protein sequence ID" value="KDN82877.1"/>
    <property type="molecule type" value="Genomic_DNA"/>
</dbReference>
<dbReference type="PATRIC" id="fig|1348663.4.peg.5179"/>
<dbReference type="GO" id="GO:0004386">
    <property type="term" value="F:helicase activity"/>
    <property type="evidence" value="ECO:0007669"/>
    <property type="project" value="UniProtKB-KW"/>
</dbReference>
<reference evidence="2 3" key="1">
    <citation type="submission" date="2014-05" db="EMBL/GenBank/DDBJ databases">
        <title>Draft Genome Sequence of Kitasatospora cheerisanensis KCTC 2395.</title>
        <authorList>
            <person name="Nam D.H."/>
        </authorList>
    </citation>
    <scope>NUCLEOTIDE SEQUENCE [LARGE SCALE GENOMIC DNA]</scope>
    <source>
        <strain evidence="2 3">KCTC 2395</strain>
    </source>
</reference>
<evidence type="ECO:0000313" key="3">
    <source>
        <dbReference type="Proteomes" id="UP000027178"/>
    </source>
</evidence>
<keyword evidence="2" id="KW-0347">Helicase</keyword>
<sequence>MLTAALAALTRPVTIERVNGHPALTSPLGPHLETAGFHPTPKGYRIR</sequence>
<keyword evidence="2" id="KW-0378">Hydrolase</keyword>
<feature type="region of interest" description="Disordered" evidence="1">
    <location>
        <begin position="22"/>
        <end position="47"/>
    </location>
</feature>
<dbReference type="Proteomes" id="UP000027178">
    <property type="component" value="Unassembled WGS sequence"/>
</dbReference>
<keyword evidence="3" id="KW-1185">Reference proteome</keyword>
<keyword evidence="2" id="KW-0547">Nucleotide-binding</keyword>
<protein>
    <submittedName>
        <fullName evidence="2">DEAD/DEAH box helicase</fullName>
    </submittedName>
</protein>
<comment type="caution">
    <text evidence="2">The sequence shown here is derived from an EMBL/GenBank/DDBJ whole genome shotgun (WGS) entry which is preliminary data.</text>
</comment>
<organism evidence="2 3">
    <name type="scientific">Kitasatospora cheerisanensis KCTC 2395</name>
    <dbReference type="NCBI Taxonomy" id="1348663"/>
    <lineage>
        <taxon>Bacteria</taxon>
        <taxon>Bacillati</taxon>
        <taxon>Actinomycetota</taxon>
        <taxon>Actinomycetes</taxon>
        <taxon>Kitasatosporales</taxon>
        <taxon>Streptomycetaceae</taxon>
        <taxon>Kitasatospora</taxon>
    </lineage>
</organism>
<keyword evidence="2" id="KW-0067">ATP-binding</keyword>